<accession>A0A8K0JJ24</accession>
<feature type="compositionally biased region" description="Low complexity" evidence="1">
    <location>
        <begin position="416"/>
        <end position="428"/>
    </location>
</feature>
<feature type="compositionally biased region" description="Basic residues" evidence="1">
    <location>
        <begin position="222"/>
        <end position="236"/>
    </location>
</feature>
<feature type="region of interest" description="Disordered" evidence="1">
    <location>
        <begin position="82"/>
        <end position="134"/>
    </location>
</feature>
<gene>
    <name evidence="2" type="ORF">FFLO_04263</name>
</gene>
<sequence>MSTDLARHQSATSQSTTASTSSSSLLDPPNPSLQPTQPPGSILLNRNDPSCLPASQLAALNGSNGNRSRVASAIKSSFSIKDVPSSNVRQPGPPAATFNRRSRGSSVGAAASSASSSSSISGLHRSSSTRSPLVSFAPLPHVPQLERRRSITLGVAARSNMLKTQGGPAGRLGGGGSGPSGGGAGGKGKGQVLMMTDEEWEEYKRNIQQRNQTEEPPEIHHLVKKGTKKLWKKARRMSSSSNASSSSSRASGSGAGLSPASPGAGLPVTSSSNAAASNMASPSSSSTSQAVPIRAVAHTDGNLSVPDSNVSGTSPSGRNRNGLISRMKFDPPSSELGQTDTGLGMTMPLQDAPDQAMGDEDEEYDDDMSVSSDVFGSSLSDSIILEEPEEEMEEEEEEDGEMEVDDDDTDEDDVASSYISSSSTSSSIPAAMRRQETPGERRERHRQEEEEEMRDQGKIPEYLRKDSAVEQYRYQHVHDLVAEGAATPKERREGLSHAGLTDRLSQLQMGGRNERSRELGGRGDGDETPRGRTSPRREHASLPAAI</sequence>
<feature type="compositionally biased region" description="Gly residues" evidence="1">
    <location>
        <begin position="167"/>
        <end position="189"/>
    </location>
</feature>
<dbReference type="AlphaFoldDB" id="A0A8K0JJ24"/>
<organism evidence="2 3">
    <name type="scientific">Filobasidium floriforme</name>
    <dbReference type="NCBI Taxonomy" id="5210"/>
    <lineage>
        <taxon>Eukaryota</taxon>
        <taxon>Fungi</taxon>
        <taxon>Dikarya</taxon>
        <taxon>Basidiomycota</taxon>
        <taxon>Agaricomycotina</taxon>
        <taxon>Tremellomycetes</taxon>
        <taxon>Filobasidiales</taxon>
        <taxon>Filobasidiaceae</taxon>
        <taxon>Filobasidium</taxon>
    </lineage>
</organism>
<evidence type="ECO:0000313" key="3">
    <source>
        <dbReference type="Proteomes" id="UP000812966"/>
    </source>
</evidence>
<feature type="region of interest" description="Disordered" evidence="1">
    <location>
        <begin position="207"/>
        <end position="463"/>
    </location>
</feature>
<proteinExistence type="predicted"/>
<feature type="compositionally biased region" description="Pro residues" evidence="1">
    <location>
        <begin position="28"/>
        <end position="38"/>
    </location>
</feature>
<feature type="compositionally biased region" description="Acidic residues" evidence="1">
    <location>
        <begin position="357"/>
        <end position="368"/>
    </location>
</feature>
<feature type="compositionally biased region" description="Acidic residues" evidence="1">
    <location>
        <begin position="384"/>
        <end position="414"/>
    </location>
</feature>
<feature type="region of interest" description="Disordered" evidence="1">
    <location>
        <begin position="1"/>
        <end position="49"/>
    </location>
</feature>
<dbReference type="Proteomes" id="UP000812966">
    <property type="component" value="Unassembled WGS sequence"/>
</dbReference>
<evidence type="ECO:0000313" key="2">
    <source>
        <dbReference type="EMBL" id="KAG7531523.1"/>
    </source>
</evidence>
<dbReference type="OrthoDB" id="3366178at2759"/>
<evidence type="ECO:0000256" key="1">
    <source>
        <dbReference type="SAM" id="MobiDB-lite"/>
    </source>
</evidence>
<feature type="compositionally biased region" description="Low complexity" evidence="1">
    <location>
        <begin position="9"/>
        <end position="24"/>
    </location>
</feature>
<keyword evidence="3" id="KW-1185">Reference proteome</keyword>
<dbReference type="EMBL" id="JABELV010000088">
    <property type="protein sequence ID" value="KAG7531523.1"/>
    <property type="molecule type" value="Genomic_DNA"/>
</dbReference>
<name>A0A8K0JJ24_9TREE</name>
<feature type="compositionally biased region" description="Basic and acidic residues" evidence="1">
    <location>
        <begin position="512"/>
        <end position="540"/>
    </location>
</feature>
<feature type="compositionally biased region" description="Polar residues" evidence="1">
    <location>
        <begin position="301"/>
        <end position="319"/>
    </location>
</feature>
<feature type="region of interest" description="Disordered" evidence="1">
    <location>
        <begin position="163"/>
        <end position="190"/>
    </location>
</feature>
<feature type="region of interest" description="Disordered" evidence="1">
    <location>
        <begin position="482"/>
        <end position="546"/>
    </location>
</feature>
<feature type="compositionally biased region" description="Basic and acidic residues" evidence="1">
    <location>
        <begin position="433"/>
        <end position="463"/>
    </location>
</feature>
<reference evidence="2" key="1">
    <citation type="submission" date="2020-04" db="EMBL/GenBank/DDBJ databases">
        <title>Analysis of mating type loci in Filobasidium floriforme.</title>
        <authorList>
            <person name="Nowrousian M."/>
        </authorList>
    </citation>
    <scope>NUCLEOTIDE SEQUENCE</scope>
    <source>
        <strain evidence="2">CBS 6242</strain>
    </source>
</reference>
<feature type="compositionally biased region" description="Low complexity" evidence="1">
    <location>
        <begin position="238"/>
        <end position="290"/>
    </location>
</feature>
<comment type="caution">
    <text evidence="2">The sequence shown here is derived from an EMBL/GenBank/DDBJ whole genome shotgun (WGS) entry which is preliminary data.</text>
</comment>
<feature type="compositionally biased region" description="Low complexity" evidence="1">
    <location>
        <begin position="369"/>
        <end position="382"/>
    </location>
</feature>
<protein>
    <submittedName>
        <fullName evidence="2">Uncharacterized protein</fullName>
    </submittedName>
</protein>
<feature type="compositionally biased region" description="Low complexity" evidence="1">
    <location>
        <begin position="104"/>
        <end position="131"/>
    </location>
</feature>